<protein>
    <submittedName>
        <fullName evidence="1">SNF1-interacting protein</fullName>
    </submittedName>
</protein>
<evidence type="ECO:0000313" key="1">
    <source>
        <dbReference type="EMBL" id="KAK3705356.1"/>
    </source>
</evidence>
<dbReference type="Proteomes" id="UP001281147">
    <property type="component" value="Unassembled WGS sequence"/>
</dbReference>
<accession>A0ACC3MWN8</accession>
<proteinExistence type="predicted"/>
<reference evidence="1" key="1">
    <citation type="submission" date="2023-07" db="EMBL/GenBank/DDBJ databases">
        <title>Black Yeasts Isolated from many extreme environments.</title>
        <authorList>
            <person name="Coleine C."/>
            <person name="Stajich J.E."/>
            <person name="Selbmann L."/>
        </authorList>
    </citation>
    <scope>NUCLEOTIDE SEQUENCE</scope>
    <source>
        <strain evidence="1">CCFEE 5714</strain>
    </source>
</reference>
<gene>
    <name evidence="1" type="primary">SIP5_2</name>
    <name evidence="1" type="ORF">LTR37_013329</name>
</gene>
<name>A0ACC3MWN8_9PEZI</name>
<comment type="caution">
    <text evidence="1">The sequence shown here is derived from an EMBL/GenBank/DDBJ whole genome shotgun (WGS) entry which is preliminary data.</text>
</comment>
<evidence type="ECO:0000313" key="2">
    <source>
        <dbReference type="Proteomes" id="UP001281147"/>
    </source>
</evidence>
<keyword evidence="2" id="KW-1185">Reference proteome</keyword>
<sequence>MGNSSSKDSKAAQKQGNNRQQNERPAPGQPSQAPQPPIDRVVTQIYSGRPERGNRPDLPFLNLVRDRKQSEEAPERPRETKQEREARRLEKERQARVKERERSIREENVDGGYLVTLGTYTGPEDFNKGIVRQLQLRKIERRLAPFWKGLNDHSDSWTEAQLVAAARGLPIPAADEVPPEMERTVSQASSNPGRSEFNVNNLTVPINSRSQSYESGTSARISASHPAFSTSGPTSPNDPTSSTAQLFRGRAKTLASLATGSKSHSPDLTPREVKLPKDPYVNGQPLEALLYKDASECPICFLYYPPYLNKTRCCDQPICSECFVQIKRPDPHPPEHEQPDQQRPPEEEAETLVSEVAACPFCVTPEFGVSYESPPFRRGLAYAHSSNPLRNPTSAMSSTSSLGAGGAGRRRAASLSANAPSVITTDRVRPDWAKKLADARAHALRRSAAATALHNAAYVLGNQGDGQQRVNLSNFGRRRRTLFGDSPGASGSGTPRGPEGLLMSPYGHLIRANLANREVGEEGNDDLFPARGSSRRTRVDDLEDLMMMEAIRLSLVAEEERSKKEEKEARKDAKKRAKEEKKEAKQQEKLAKKGGSSNMYNAGPNESSSTWASASMARSTSNLGMQLSIPEERVQGKGKAPAQDFAGFDPLSEPTSTLNTEMQETKDNESGLSMPATWGASKLTTEDSQRYLEESRANLQPNPTTPIFTPSRPSSHTRQLSNASSLASSFDSPPGSFRADSNISSGNPSGLDTTSSAQESGTGTPAAGTPSLEPMLNFGSLAAMIGSEDKAGQQDEHLEHASTDPAEERLKEPSPTGSPRISPAASASMSEGNRSRGDSGESSGSSTAPPPIYVEAAPGEDEITPAPRGQHRHDVDSKDIGSFHVLDRGHGREHVREATQ</sequence>
<dbReference type="EMBL" id="JAUTXU010000130">
    <property type="protein sequence ID" value="KAK3705356.1"/>
    <property type="molecule type" value="Genomic_DNA"/>
</dbReference>
<organism evidence="1 2">
    <name type="scientific">Vermiconidia calcicola</name>
    <dbReference type="NCBI Taxonomy" id="1690605"/>
    <lineage>
        <taxon>Eukaryota</taxon>
        <taxon>Fungi</taxon>
        <taxon>Dikarya</taxon>
        <taxon>Ascomycota</taxon>
        <taxon>Pezizomycotina</taxon>
        <taxon>Dothideomycetes</taxon>
        <taxon>Dothideomycetidae</taxon>
        <taxon>Mycosphaerellales</taxon>
        <taxon>Extremaceae</taxon>
        <taxon>Vermiconidia</taxon>
    </lineage>
</organism>